<dbReference type="EMBL" id="JAEUBG010003070">
    <property type="protein sequence ID" value="KAH3683540.1"/>
    <property type="molecule type" value="Genomic_DNA"/>
</dbReference>
<accession>A0A9P8TLX8</accession>
<reference evidence="2" key="2">
    <citation type="submission" date="2021-01" db="EMBL/GenBank/DDBJ databases">
        <authorList>
            <person name="Schikora-Tamarit M.A."/>
        </authorList>
    </citation>
    <scope>NUCLEOTIDE SEQUENCE</scope>
    <source>
        <strain evidence="2">CBS2887</strain>
    </source>
</reference>
<protein>
    <submittedName>
        <fullName evidence="2">Uncharacterized protein</fullName>
    </submittedName>
</protein>
<comment type="caution">
    <text evidence="2">The sequence shown here is derived from an EMBL/GenBank/DDBJ whole genome shotgun (WGS) entry which is preliminary data.</text>
</comment>
<name>A0A9P8TLX8_WICPI</name>
<evidence type="ECO:0000256" key="1">
    <source>
        <dbReference type="SAM" id="MobiDB-lite"/>
    </source>
</evidence>
<reference evidence="2" key="1">
    <citation type="journal article" date="2021" name="Open Biol.">
        <title>Shared evolutionary footprints suggest mitochondrial oxidative damage underlies multiple complex I losses in fungi.</title>
        <authorList>
            <person name="Schikora-Tamarit M.A."/>
            <person name="Marcet-Houben M."/>
            <person name="Nosek J."/>
            <person name="Gabaldon T."/>
        </authorList>
    </citation>
    <scope>NUCLEOTIDE SEQUENCE</scope>
    <source>
        <strain evidence="2">CBS2887</strain>
    </source>
</reference>
<dbReference type="Proteomes" id="UP000774326">
    <property type="component" value="Unassembled WGS sequence"/>
</dbReference>
<proteinExistence type="predicted"/>
<sequence>MTKIVVLVDVIEPFDRVIVRFVFGFRVHSDLKTIVALTDRDATSSFNVLWSMIPAILVRSLFDQIFQLGFQRFVITGIFDFLSVASQEAIIHTVISSSSSSSESSSSSPSSSSSSESISSSETNSPSEPMRISSSPSLKSEPISWWPSSSLVISTSSAISSSVASSSSSISATSYIPKVEFWNKSGVSSLKSFSSSSTSSSSASAPLADSEVLKSSWRVVLISPNLFKTPAMASKTKKYSL</sequence>
<dbReference type="AlphaFoldDB" id="A0A9P8TLX8"/>
<organism evidence="2 3">
    <name type="scientific">Wickerhamomyces pijperi</name>
    <name type="common">Yeast</name>
    <name type="synonym">Pichia pijperi</name>
    <dbReference type="NCBI Taxonomy" id="599730"/>
    <lineage>
        <taxon>Eukaryota</taxon>
        <taxon>Fungi</taxon>
        <taxon>Dikarya</taxon>
        <taxon>Ascomycota</taxon>
        <taxon>Saccharomycotina</taxon>
        <taxon>Saccharomycetes</taxon>
        <taxon>Phaffomycetales</taxon>
        <taxon>Wickerhamomycetaceae</taxon>
        <taxon>Wickerhamomyces</taxon>
    </lineage>
</organism>
<gene>
    <name evidence="2" type="ORF">WICPIJ_005486</name>
</gene>
<feature type="region of interest" description="Disordered" evidence="1">
    <location>
        <begin position="98"/>
        <end position="141"/>
    </location>
</feature>
<evidence type="ECO:0000313" key="3">
    <source>
        <dbReference type="Proteomes" id="UP000774326"/>
    </source>
</evidence>
<evidence type="ECO:0000313" key="2">
    <source>
        <dbReference type="EMBL" id="KAH3683540.1"/>
    </source>
</evidence>
<keyword evidence="3" id="KW-1185">Reference proteome</keyword>